<feature type="transmembrane region" description="Helical" evidence="11">
    <location>
        <begin position="20"/>
        <end position="49"/>
    </location>
</feature>
<keyword evidence="9" id="KW-0482">Metalloprotease</keyword>
<comment type="cofactor">
    <cofactor evidence="1">
        <name>Zn(2+)</name>
        <dbReference type="ChEBI" id="CHEBI:29105"/>
    </cofactor>
</comment>
<dbReference type="OrthoDB" id="9789270at2"/>
<evidence type="ECO:0000256" key="8">
    <source>
        <dbReference type="ARBA" id="ARBA00022989"/>
    </source>
</evidence>
<feature type="domain" description="Peptidase M48" evidence="12">
    <location>
        <begin position="98"/>
        <end position="363"/>
    </location>
</feature>
<dbReference type="STRING" id="421072.SAMN04488097_0655"/>
<dbReference type="PANTHER" id="PTHR43221">
    <property type="entry name" value="PROTEASE HTPX"/>
    <property type="match status" value="1"/>
</dbReference>
<evidence type="ECO:0000256" key="2">
    <source>
        <dbReference type="ARBA" id="ARBA00022475"/>
    </source>
</evidence>
<protein>
    <recommendedName>
        <fullName evidence="12">Peptidase M48 domain-containing protein</fullName>
    </recommendedName>
</protein>
<dbReference type="CDD" id="cd07328">
    <property type="entry name" value="M48_Ste24p_like"/>
    <property type="match status" value="1"/>
</dbReference>
<keyword evidence="4 11" id="KW-0812">Transmembrane</keyword>
<feature type="transmembrane region" description="Helical" evidence="11">
    <location>
        <begin position="55"/>
        <end position="80"/>
    </location>
</feature>
<dbReference type="EMBL" id="JPLY01000004">
    <property type="protein sequence ID" value="KFC21262.1"/>
    <property type="molecule type" value="Genomic_DNA"/>
</dbReference>
<keyword evidence="14" id="KW-1185">Reference proteome</keyword>
<dbReference type="RefSeq" id="WP_034977076.1">
    <property type="nucleotide sequence ID" value="NZ_FOFI01000001.1"/>
</dbReference>
<sequence>MLIQTSNDFRKKGQAAIFSIILFVIVYILLFISAIALTAACVTGGIMLIAAKPMFFTLMIGLGLASFGLLIFYFLIKFLFKKHINDRSYLTEITQKDEPELFAMISEIVKETETDFPKKVYLSYDVNASVFYDSNFWSMFLPIKKNLTIGIGLVNVCTKQELKAILAHEFGHFSQRSMKVGSYVYNVNQIIFNLVNDDESYRNTIQSWASASGYFAIFAELALKFTRGIQWILAKMYSYVNIRHMALSREMEFHADEVAANIAGSIALEESLLRMDLADNSYNNVLNFYDAKIQENKASKNIYKEQAFVMGFLAKESELEMKHDLPVVKLEEAGIFNKSKLNIENQWASHPSTEDRVARLRKLNIQKESDNVPARSLFKNFEQTEEKLTQKLFSNVQYESERSNLEFDHFKEEFEANYNKDTFDKIFNNYYDNKSPDRFDLETSNPSNENLSFEELFGKDKVEIAYNLIALENDKSTIEAISKKELDIKTFDYDGTKYKASEAKNLIPKLESEIASLKEEVTENDINIYHYFLKLSKDQNSEYEFRTRYSDFANYEKSYEDRFKLYLELNEAFSFVSITTPFDQIKKNFRKHQPLESKLKEEIKQILADPNFETEITEQSRKDLDYYSKNDLIYFNNNEYFNDNLQHLFFAINNYQYYLGRNFFLLKKKLIDQMSGLEKKRVQPEISSL</sequence>
<dbReference type="GO" id="GO:0046872">
    <property type="term" value="F:metal ion binding"/>
    <property type="evidence" value="ECO:0007669"/>
    <property type="project" value="UniProtKB-KW"/>
</dbReference>
<comment type="caution">
    <text evidence="13">The sequence shown here is derived from an EMBL/GenBank/DDBJ whole genome shotgun (WGS) entry which is preliminary data.</text>
</comment>
<keyword evidence="10 11" id="KW-0472">Membrane</keyword>
<keyword evidence="5" id="KW-0479">Metal-binding</keyword>
<keyword evidence="8 11" id="KW-1133">Transmembrane helix</keyword>
<evidence type="ECO:0000256" key="10">
    <source>
        <dbReference type="ARBA" id="ARBA00023136"/>
    </source>
</evidence>
<keyword evidence="2" id="KW-1003">Cell membrane</keyword>
<dbReference type="InterPro" id="IPR050083">
    <property type="entry name" value="HtpX_protease"/>
</dbReference>
<dbReference type="Gene3D" id="3.30.2010.10">
    <property type="entry name" value="Metalloproteases ('zincins'), catalytic domain"/>
    <property type="match status" value="1"/>
</dbReference>
<gene>
    <name evidence="13" type="ORF">IO89_13765</name>
</gene>
<evidence type="ECO:0000256" key="1">
    <source>
        <dbReference type="ARBA" id="ARBA00001947"/>
    </source>
</evidence>
<evidence type="ECO:0000259" key="12">
    <source>
        <dbReference type="Pfam" id="PF01435"/>
    </source>
</evidence>
<evidence type="ECO:0000313" key="13">
    <source>
        <dbReference type="EMBL" id="KFC21262.1"/>
    </source>
</evidence>
<organism evidence="13 14">
    <name type="scientific">Epilithonimonas lactis</name>
    <dbReference type="NCBI Taxonomy" id="421072"/>
    <lineage>
        <taxon>Bacteria</taxon>
        <taxon>Pseudomonadati</taxon>
        <taxon>Bacteroidota</taxon>
        <taxon>Flavobacteriia</taxon>
        <taxon>Flavobacteriales</taxon>
        <taxon>Weeksellaceae</taxon>
        <taxon>Chryseobacterium group</taxon>
        <taxon>Epilithonimonas</taxon>
    </lineage>
</organism>
<evidence type="ECO:0000256" key="6">
    <source>
        <dbReference type="ARBA" id="ARBA00022801"/>
    </source>
</evidence>
<dbReference type="Proteomes" id="UP000028623">
    <property type="component" value="Unassembled WGS sequence"/>
</dbReference>
<accession>A0A085BFL7</accession>
<evidence type="ECO:0000256" key="11">
    <source>
        <dbReference type="SAM" id="Phobius"/>
    </source>
</evidence>
<keyword evidence="6" id="KW-0378">Hydrolase</keyword>
<keyword evidence="7" id="KW-0862">Zinc</keyword>
<dbReference type="GO" id="GO:0006508">
    <property type="term" value="P:proteolysis"/>
    <property type="evidence" value="ECO:0007669"/>
    <property type="project" value="UniProtKB-KW"/>
</dbReference>
<dbReference type="eggNOG" id="COG0501">
    <property type="taxonomic scope" value="Bacteria"/>
</dbReference>
<evidence type="ECO:0000256" key="9">
    <source>
        <dbReference type="ARBA" id="ARBA00023049"/>
    </source>
</evidence>
<evidence type="ECO:0000256" key="7">
    <source>
        <dbReference type="ARBA" id="ARBA00022833"/>
    </source>
</evidence>
<dbReference type="InterPro" id="IPR001915">
    <property type="entry name" value="Peptidase_M48"/>
</dbReference>
<reference evidence="13 14" key="1">
    <citation type="submission" date="2014-07" db="EMBL/GenBank/DDBJ databases">
        <title>Epilithonimonas lactis LMG 22401 Genome.</title>
        <authorList>
            <person name="Pipes S.E."/>
            <person name="Stropko S.J."/>
        </authorList>
    </citation>
    <scope>NUCLEOTIDE SEQUENCE [LARGE SCALE GENOMIC DNA]</scope>
    <source>
        <strain evidence="13 14">LMG 24401</strain>
    </source>
</reference>
<dbReference type="Pfam" id="PF01435">
    <property type="entry name" value="Peptidase_M48"/>
    <property type="match status" value="1"/>
</dbReference>
<name>A0A085BFL7_9FLAO</name>
<evidence type="ECO:0000256" key="5">
    <source>
        <dbReference type="ARBA" id="ARBA00022723"/>
    </source>
</evidence>
<evidence type="ECO:0000313" key="14">
    <source>
        <dbReference type="Proteomes" id="UP000028623"/>
    </source>
</evidence>
<evidence type="ECO:0000256" key="3">
    <source>
        <dbReference type="ARBA" id="ARBA00022670"/>
    </source>
</evidence>
<dbReference type="GO" id="GO:0004222">
    <property type="term" value="F:metalloendopeptidase activity"/>
    <property type="evidence" value="ECO:0007669"/>
    <property type="project" value="InterPro"/>
</dbReference>
<proteinExistence type="predicted"/>
<dbReference type="PANTHER" id="PTHR43221:SF2">
    <property type="entry name" value="PROTEASE HTPX HOMOLOG"/>
    <property type="match status" value="1"/>
</dbReference>
<dbReference type="AlphaFoldDB" id="A0A085BFL7"/>
<keyword evidence="3" id="KW-0645">Protease</keyword>
<evidence type="ECO:0000256" key="4">
    <source>
        <dbReference type="ARBA" id="ARBA00022692"/>
    </source>
</evidence>